<evidence type="ECO:0000259" key="1">
    <source>
        <dbReference type="PROSITE" id="PS51411"/>
    </source>
</evidence>
<organism evidence="2">
    <name type="scientific">marine sediment metagenome</name>
    <dbReference type="NCBI Taxonomy" id="412755"/>
    <lineage>
        <taxon>unclassified sequences</taxon>
        <taxon>metagenomes</taxon>
        <taxon>ecological metagenomes</taxon>
    </lineage>
</organism>
<feature type="domain" description="PSP1 C-terminal" evidence="1">
    <location>
        <begin position="44"/>
        <end position="129"/>
    </location>
</feature>
<evidence type="ECO:0000313" key="2">
    <source>
        <dbReference type="EMBL" id="GAG44941.1"/>
    </source>
</evidence>
<name>X0Z8X8_9ZZZZ</name>
<sequence length="222" mass="25404">IYGWDESPDLQPGDLVVVPTRYGLELGRIQGPVRAGRGEDKDQQNIQRKATREDWERYELHESREEGAFQTCKEKIDEHGLDMKLVSAHYCIDEKKILFYFTAENRVDFRQLVKDLVTIFQTRIELRQIGVRDEARVLGGIGVCGRTFCCHGVTDKLRAVSIKMAKEQNLTLSSMKISGPCGRLLCCLAYEYDSYREIRRTLPSEGTRIRSGEGTLRVVDVN</sequence>
<feature type="non-terminal residue" evidence="2">
    <location>
        <position position="1"/>
    </location>
</feature>
<protein>
    <recommendedName>
        <fullName evidence="1">PSP1 C-terminal domain-containing protein</fullName>
    </recommendedName>
</protein>
<dbReference type="InterPro" id="IPR007557">
    <property type="entry name" value="PSP1_C"/>
</dbReference>
<dbReference type="InterPro" id="IPR047767">
    <property type="entry name" value="PSP1-like"/>
</dbReference>
<comment type="caution">
    <text evidence="2">The sequence shown here is derived from an EMBL/GenBank/DDBJ whole genome shotgun (WGS) entry which is preliminary data.</text>
</comment>
<feature type="non-terminal residue" evidence="2">
    <location>
        <position position="222"/>
    </location>
</feature>
<dbReference type="GO" id="GO:0005737">
    <property type="term" value="C:cytoplasm"/>
    <property type="evidence" value="ECO:0007669"/>
    <property type="project" value="TreeGrafter"/>
</dbReference>
<proteinExistence type="predicted"/>
<reference evidence="2" key="1">
    <citation type="journal article" date="2014" name="Front. Microbiol.">
        <title>High frequency of phylogenetically diverse reductive dehalogenase-homologous genes in deep subseafloor sedimentary metagenomes.</title>
        <authorList>
            <person name="Kawai M."/>
            <person name="Futagami T."/>
            <person name="Toyoda A."/>
            <person name="Takaki Y."/>
            <person name="Nishi S."/>
            <person name="Hori S."/>
            <person name="Arai W."/>
            <person name="Tsubouchi T."/>
            <person name="Morono Y."/>
            <person name="Uchiyama I."/>
            <person name="Ito T."/>
            <person name="Fujiyama A."/>
            <person name="Inagaki F."/>
            <person name="Takami H."/>
        </authorList>
    </citation>
    <scope>NUCLEOTIDE SEQUENCE</scope>
    <source>
        <strain evidence="2">Expedition CK06-06</strain>
    </source>
</reference>
<dbReference type="EMBL" id="BARS01054032">
    <property type="protein sequence ID" value="GAG44941.1"/>
    <property type="molecule type" value="Genomic_DNA"/>
</dbReference>
<dbReference type="PROSITE" id="PS51411">
    <property type="entry name" value="PSP1_C"/>
    <property type="match status" value="1"/>
</dbReference>
<dbReference type="PANTHER" id="PTHR43830:SF3">
    <property type="entry name" value="PROTEIN PSP1"/>
    <property type="match status" value="1"/>
</dbReference>
<dbReference type="NCBIfam" id="NF041131">
    <property type="entry name" value="RicT_YaaT_fam"/>
    <property type="match status" value="1"/>
</dbReference>
<dbReference type="AlphaFoldDB" id="X0Z8X8"/>
<dbReference type="Pfam" id="PF04468">
    <property type="entry name" value="PSP1"/>
    <property type="match status" value="1"/>
</dbReference>
<accession>X0Z8X8</accession>
<dbReference type="PANTHER" id="PTHR43830">
    <property type="entry name" value="PROTEIN PSP1"/>
    <property type="match status" value="1"/>
</dbReference>
<gene>
    <name evidence="2" type="ORF">S01H1_80069</name>
</gene>